<feature type="transmembrane region" description="Helical" evidence="6">
    <location>
        <begin position="7"/>
        <end position="25"/>
    </location>
</feature>
<dbReference type="GO" id="GO:0016787">
    <property type="term" value="F:hydrolase activity"/>
    <property type="evidence" value="ECO:0007669"/>
    <property type="project" value="UniProtKB-KW"/>
</dbReference>
<evidence type="ECO:0000256" key="3">
    <source>
        <dbReference type="ARBA" id="ARBA00022801"/>
    </source>
</evidence>
<keyword evidence="2" id="KW-0547">Nucleotide-binding</keyword>
<evidence type="ECO:0000259" key="8">
    <source>
        <dbReference type="Pfam" id="PF13087"/>
    </source>
</evidence>
<sequence length="1382" mass="163266">MKVAESIIFGGFIFFCPPLFIYFPLSLKIFLQAIEEERIVKYYYLVESTLNTLHQTLKIFQKRLTNLSTKNKSLLLLRLIKSQFVDLLDFDYLNHQPAFSLIEQLIAGKASIPLLPVLDSRDNKSNTISARLQKIFRTDKFIFEESGSKDLYIGYPFVRGKMMDDTLVRCPLLFFPVSLESYQGNWLLKRREDVNITFNKTLLLAYSHYNGILFKDDFLDTDFNEYSKESREFRTQLYQLLQQSPFEIHFNQETFEDKLSPFRTYTKPEFEQQHYTGELKVYPEAVLGIFPQSSSYLVPDFDELILNEKVKDLEEFFVPSDTLHQDRPLHKTVTSKASKEEELFTPFSLDASQERAIKAVKGGNSIVVQGPPGSGKSQLICNLICDNIAHGKNVLVVCQKRAALDVVYQRLKVVGLETSSALLHDFKEDRKPLYQKIKAQIENLEYYQSENNSLDAIYLERNFIKLSREIDQATEELEEFKAALYDTRDCGLSAKELYLTSNIHEPYINLRREYNHFHFSNHSHFLNRVKSYLNYAQKVAYPSHPWYERHSFENFGVEDQALLKKFIHLVYPSFHQVQERLKELIQMEITLDECEWMANMEEDFRKMTEILHDAQTFEYFKRCIRSPKADYHWLSNFKRTLINSFGSEGVETSFDKHDLSHVQGVLLEAQDAKKSWYKWFTWKLISKNNKLLQHLLHKNQLHQHPQALDILVQRLDNRMNLEHNISQLSEQDWLTDIPEDYEKDSFVTWLKTYLRALTAKEIYKKLRNGIKYLDIERLSLEDFQYKINTLLHEVKKISALKRQWVQYLTTKQINQLTKEEQYTERLLKTLDKDFDVLCEFDRLNSSLLSLEKEVIFKLHEEIGQWDSEQFVKLFDNSIRVNWIHHLEAKNPILRSVSSDKLQLIEEQLQQSIRKKQALCKQIVLMKARERTYHDIEYNRLNNRVTYRDLHHQTNKKRNIWPIRKVIQQFSHELLELIPCWLASPETVSAVFPMQEMFDVVIFDEASQCFAEKGIPAMYRGKQVVIAGDSQQLAPFDLYQPRWEEALEDDPVLEIDSLLDLGARYLSQIQLNGHYRSQSLDLIDFSNRHFYSGQLKLIPHYKDFIENKPAIDYIKIEGEWLQNQNLPEAHKVVDLVEQLLQDEIYNIGIITFNFKQQELIRDILEERELNYPEELFIKNIENVQGDERDVILFSIGYGPNKAGKVNVQFGSLNQEKGENRLNVAITRARKKIIIVSSILPAMLNVENTKHSGPKLLKKYLHYAYDVAEGKYIPKIEAYPFHTIDWYLKHKIKEQFQQHSQFVDSLPFADLVTFDQTYQKLIFTDDDFYYQSTSAKEAHAYIPLALKHKNWSYKRYYSRQYWKQFAQLEDDLIKYIDAFPSENQ</sequence>
<dbReference type="PANTHER" id="PTHR43788:SF8">
    <property type="entry name" value="DNA-BINDING PROTEIN SMUBP-2"/>
    <property type="match status" value="1"/>
</dbReference>
<dbReference type="Proteomes" id="UP001403385">
    <property type="component" value="Unassembled WGS sequence"/>
</dbReference>
<dbReference type="Gene3D" id="3.40.50.300">
    <property type="entry name" value="P-loop containing nucleotide triphosphate hydrolases"/>
    <property type="match status" value="3"/>
</dbReference>
<dbReference type="Pfam" id="PF13195">
    <property type="entry name" value="DUF4011"/>
    <property type="match status" value="1"/>
</dbReference>
<evidence type="ECO:0000256" key="4">
    <source>
        <dbReference type="ARBA" id="ARBA00022806"/>
    </source>
</evidence>
<evidence type="ECO:0000313" key="10">
    <source>
        <dbReference type="Proteomes" id="UP001403385"/>
    </source>
</evidence>
<keyword evidence="6" id="KW-0812">Transmembrane</keyword>
<keyword evidence="5" id="KW-0067">ATP-binding</keyword>
<dbReference type="EMBL" id="JBDKWZ010000003">
    <property type="protein sequence ID" value="MEN7547481.1"/>
    <property type="molecule type" value="Genomic_DNA"/>
</dbReference>
<feature type="domain" description="DNA2/NAM7 helicase-like C-terminal" evidence="8">
    <location>
        <begin position="1066"/>
        <end position="1236"/>
    </location>
</feature>
<evidence type="ECO:0000256" key="2">
    <source>
        <dbReference type="ARBA" id="ARBA00022741"/>
    </source>
</evidence>
<dbReference type="InterPro" id="IPR041679">
    <property type="entry name" value="DNA2/NAM7-like_C"/>
</dbReference>
<dbReference type="GO" id="GO:0043139">
    <property type="term" value="F:5'-3' DNA helicase activity"/>
    <property type="evidence" value="ECO:0007669"/>
    <property type="project" value="TreeGrafter"/>
</dbReference>
<keyword evidence="3" id="KW-0378">Hydrolase</keyword>
<dbReference type="PANTHER" id="PTHR43788">
    <property type="entry name" value="DNA2/NAM7 HELICASE FAMILY MEMBER"/>
    <property type="match status" value="1"/>
</dbReference>
<keyword evidence="6" id="KW-0472">Membrane</keyword>
<comment type="caution">
    <text evidence="9">The sequence shown here is derived from an EMBL/GenBank/DDBJ whole genome shotgun (WGS) entry which is preliminary data.</text>
</comment>
<evidence type="ECO:0000259" key="7">
    <source>
        <dbReference type="Pfam" id="PF13086"/>
    </source>
</evidence>
<evidence type="ECO:0000256" key="5">
    <source>
        <dbReference type="ARBA" id="ARBA00022840"/>
    </source>
</evidence>
<dbReference type="InterPro" id="IPR050534">
    <property type="entry name" value="Coronavir_polyprotein_1ab"/>
</dbReference>
<organism evidence="9 10">
    <name type="scientific">Rapidithrix thailandica</name>
    <dbReference type="NCBI Taxonomy" id="413964"/>
    <lineage>
        <taxon>Bacteria</taxon>
        <taxon>Pseudomonadati</taxon>
        <taxon>Bacteroidota</taxon>
        <taxon>Cytophagia</taxon>
        <taxon>Cytophagales</taxon>
        <taxon>Flammeovirgaceae</taxon>
        <taxon>Rapidithrix</taxon>
    </lineage>
</organism>
<reference evidence="9 10" key="1">
    <citation type="submission" date="2024-04" db="EMBL/GenBank/DDBJ databases">
        <title>Novel genus in family Flammeovirgaceae.</title>
        <authorList>
            <person name="Nguyen T.H."/>
            <person name="Vuong T.Q."/>
            <person name="Le H."/>
            <person name="Kim S.-G."/>
        </authorList>
    </citation>
    <scope>NUCLEOTIDE SEQUENCE [LARGE SCALE GENOMIC DNA]</scope>
    <source>
        <strain evidence="9 10">JCM 23209</strain>
    </source>
</reference>
<dbReference type="InterPro" id="IPR047187">
    <property type="entry name" value="SF1_C_Upf1"/>
</dbReference>
<dbReference type="Pfam" id="PF13086">
    <property type="entry name" value="AAA_11"/>
    <property type="match status" value="2"/>
</dbReference>
<evidence type="ECO:0000256" key="6">
    <source>
        <dbReference type="SAM" id="Phobius"/>
    </source>
</evidence>
<dbReference type="Pfam" id="PF13087">
    <property type="entry name" value="AAA_12"/>
    <property type="match status" value="1"/>
</dbReference>
<protein>
    <submittedName>
        <fullName evidence="9">AAA domain-containing protein</fullName>
    </submittedName>
</protein>
<dbReference type="RefSeq" id="WP_346820269.1">
    <property type="nucleotide sequence ID" value="NZ_JBDKWZ010000003.1"/>
</dbReference>
<evidence type="ECO:0000313" key="9">
    <source>
        <dbReference type="EMBL" id="MEN7547481.1"/>
    </source>
</evidence>
<evidence type="ECO:0000256" key="1">
    <source>
        <dbReference type="ARBA" id="ARBA00007913"/>
    </source>
</evidence>
<comment type="similarity">
    <text evidence="1">Belongs to the DNA2/NAM7 helicase family.</text>
</comment>
<dbReference type="GO" id="GO:0005524">
    <property type="term" value="F:ATP binding"/>
    <property type="evidence" value="ECO:0007669"/>
    <property type="project" value="UniProtKB-KW"/>
</dbReference>
<accession>A0AAW9S994</accession>
<name>A0AAW9S994_9BACT</name>
<keyword evidence="4" id="KW-0347">Helicase</keyword>
<dbReference type="SUPFAM" id="SSF52540">
    <property type="entry name" value="P-loop containing nucleoside triphosphate hydrolases"/>
    <property type="match status" value="1"/>
</dbReference>
<dbReference type="CDD" id="cd18808">
    <property type="entry name" value="SF1_C_Upf1"/>
    <property type="match status" value="1"/>
</dbReference>
<dbReference type="InterPro" id="IPR041677">
    <property type="entry name" value="DNA2/NAM7_AAA_11"/>
</dbReference>
<gene>
    <name evidence="9" type="ORF">AAG747_06160</name>
</gene>
<keyword evidence="10" id="KW-1185">Reference proteome</keyword>
<feature type="domain" description="DNA2/NAM7 helicase helicase" evidence="7">
    <location>
        <begin position="349"/>
        <end position="413"/>
    </location>
</feature>
<keyword evidence="6" id="KW-1133">Transmembrane helix</keyword>
<feature type="domain" description="DNA2/NAM7 helicase helicase" evidence="7">
    <location>
        <begin position="904"/>
        <end position="1035"/>
    </location>
</feature>
<dbReference type="InterPro" id="IPR027417">
    <property type="entry name" value="P-loop_NTPase"/>
</dbReference>
<dbReference type="InterPro" id="IPR025103">
    <property type="entry name" value="DUF4011"/>
</dbReference>
<proteinExistence type="inferred from homology"/>